<evidence type="ECO:0000313" key="3">
    <source>
        <dbReference type="Proteomes" id="UP000647424"/>
    </source>
</evidence>
<proteinExistence type="predicted"/>
<dbReference type="SMART" id="SM00487">
    <property type="entry name" value="DEXDc"/>
    <property type="match status" value="1"/>
</dbReference>
<sequence>MRTQDQLRPWQHKAADILATHDYQLLGAQPGSGKTATTLTAMVRQPRRTLLVAPAIILDSVWPLEAESWNHTQHLSFDLAHRYSGTDRIRLWFDGCADIVTCTPDTLIKFVCEVERRGIVPVHRLVADESQFFKNASATRTLALHVLAEHVPTWLLSGTPTPNGPIDCWSPGRIVSKGGKFWQ</sequence>
<keyword evidence="3" id="KW-1185">Reference proteome</keyword>
<dbReference type="AlphaFoldDB" id="A0A927FH43"/>
<accession>A0A927FH43</accession>
<dbReference type="GO" id="GO:0005524">
    <property type="term" value="F:ATP binding"/>
    <property type="evidence" value="ECO:0007669"/>
    <property type="project" value="InterPro"/>
</dbReference>
<dbReference type="Pfam" id="PF00176">
    <property type="entry name" value="SNF2-rel_dom"/>
    <property type="match status" value="1"/>
</dbReference>
<dbReference type="InterPro" id="IPR014001">
    <property type="entry name" value="Helicase_ATP-bd"/>
</dbReference>
<dbReference type="RefSeq" id="WP_191819777.1">
    <property type="nucleotide sequence ID" value="NZ_JACYFT010000002.1"/>
</dbReference>
<comment type="caution">
    <text evidence="2">The sequence shown here is derived from an EMBL/GenBank/DDBJ whole genome shotgun (WGS) entry which is preliminary data.</text>
</comment>
<dbReference type="InterPro" id="IPR027417">
    <property type="entry name" value="P-loop_NTPase"/>
</dbReference>
<dbReference type="Gene3D" id="3.40.50.300">
    <property type="entry name" value="P-loop containing nucleotide triphosphate hydrolases"/>
    <property type="match status" value="1"/>
</dbReference>
<dbReference type="PROSITE" id="PS51192">
    <property type="entry name" value="HELICASE_ATP_BIND_1"/>
    <property type="match status" value="1"/>
</dbReference>
<protein>
    <recommendedName>
        <fullName evidence="1">Helicase ATP-binding domain-containing protein</fullName>
    </recommendedName>
</protein>
<organism evidence="2 3">
    <name type="scientific">Limnohabitans radicicola</name>
    <dbReference type="NCBI Taxonomy" id="2771427"/>
    <lineage>
        <taxon>Bacteria</taxon>
        <taxon>Pseudomonadati</taxon>
        <taxon>Pseudomonadota</taxon>
        <taxon>Betaproteobacteria</taxon>
        <taxon>Burkholderiales</taxon>
        <taxon>Comamonadaceae</taxon>
        <taxon>Limnohabitans</taxon>
    </lineage>
</organism>
<dbReference type="InterPro" id="IPR000330">
    <property type="entry name" value="SNF2_N"/>
</dbReference>
<gene>
    <name evidence="2" type="ORF">IC609_12375</name>
</gene>
<dbReference type="EMBL" id="JACYFT010000002">
    <property type="protein sequence ID" value="MBD8051344.1"/>
    <property type="molecule type" value="Genomic_DNA"/>
</dbReference>
<reference evidence="2" key="1">
    <citation type="submission" date="2020-09" db="EMBL/GenBank/DDBJ databases">
        <title>Genome seq and assembly of Limnohabitants sp.</title>
        <authorList>
            <person name="Chhetri G."/>
        </authorList>
    </citation>
    <scope>NUCLEOTIDE SEQUENCE</scope>
    <source>
        <strain evidence="2">JUR4</strain>
    </source>
</reference>
<name>A0A927FH43_9BURK</name>
<evidence type="ECO:0000313" key="2">
    <source>
        <dbReference type="EMBL" id="MBD8051344.1"/>
    </source>
</evidence>
<feature type="domain" description="Helicase ATP-binding" evidence="1">
    <location>
        <begin position="15"/>
        <end position="178"/>
    </location>
</feature>
<evidence type="ECO:0000259" key="1">
    <source>
        <dbReference type="PROSITE" id="PS51192"/>
    </source>
</evidence>
<dbReference type="SUPFAM" id="SSF52540">
    <property type="entry name" value="P-loop containing nucleoside triphosphate hydrolases"/>
    <property type="match status" value="1"/>
</dbReference>
<dbReference type="Proteomes" id="UP000647424">
    <property type="component" value="Unassembled WGS sequence"/>
</dbReference>